<dbReference type="Proteomes" id="UP001194468">
    <property type="component" value="Unassembled WGS sequence"/>
</dbReference>
<gene>
    <name evidence="2" type="ORF">L210DRAFT_3530020</name>
</gene>
<protein>
    <recommendedName>
        <fullName evidence="4">Secreted protein</fullName>
    </recommendedName>
</protein>
<feature type="signal peptide" evidence="1">
    <location>
        <begin position="1"/>
        <end position="26"/>
    </location>
</feature>
<accession>A0AAD4C2Q4</accession>
<reference evidence="2" key="1">
    <citation type="submission" date="2019-10" db="EMBL/GenBank/DDBJ databases">
        <authorList>
            <consortium name="DOE Joint Genome Institute"/>
            <person name="Kuo A."/>
            <person name="Miyauchi S."/>
            <person name="Kiss E."/>
            <person name="Drula E."/>
            <person name="Kohler A."/>
            <person name="Sanchez-Garcia M."/>
            <person name="Andreopoulos B."/>
            <person name="Barry K.W."/>
            <person name="Bonito G."/>
            <person name="Buee M."/>
            <person name="Carver A."/>
            <person name="Chen C."/>
            <person name="Cichocki N."/>
            <person name="Clum A."/>
            <person name="Culley D."/>
            <person name="Crous P.W."/>
            <person name="Fauchery L."/>
            <person name="Girlanda M."/>
            <person name="Hayes R."/>
            <person name="Keri Z."/>
            <person name="LaButti K."/>
            <person name="Lipzen A."/>
            <person name="Lombard V."/>
            <person name="Magnuson J."/>
            <person name="Maillard F."/>
            <person name="Morin E."/>
            <person name="Murat C."/>
            <person name="Nolan M."/>
            <person name="Ohm R."/>
            <person name="Pangilinan J."/>
            <person name="Pereira M."/>
            <person name="Perotto S."/>
            <person name="Peter M."/>
            <person name="Riley R."/>
            <person name="Sitrit Y."/>
            <person name="Stielow B."/>
            <person name="Szollosi G."/>
            <person name="Zifcakova L."/>
            <person name="Stursova M."/>
            <person name="Spatafora J.W."/>
            <person name="Tedersoo L."/>
            <person name="Vaario L.-M."/>
            <person name="Yamada A."/>
            <person name="Yan M."/>
            <person name="Wang P."/>
            <person name="Xu J."/>
            <person name="Bruns T."/>
            <person name="Baldrian P."/>
            <person name="Vilgalys R."/>
            <person name="Henrissat B."/>
            <person name="Grigoriev I.V."/>
            <person name="Hibbett D."/>
            <person name="Nagy L.G."/>
            <person name="Martin F.M."/>
        </authorList>
    </citation>
    <scope>NUCLEOTIDE SEQUENCE</scope>
    <source>
        <strain evidence="2">BED1</strain>
    </source>
</reference>
<evidence type="ECO:0000313" key="2">
    <source>
        <dbReference type="EMBL" id="KAF8446423.1"/>
    </source>
</evidence>
<organism evidence="2 3">
    <name type="scientific">Boletus edulis BED1</name>
    <dbReference type="NCBI Taxonomy" id="1328754"/>
    <lineage>
        <taxon>Eukaryota</taxon>
        <taxon>Fungi</taxon>
        <taxon>Dikarya</taxon>
        <taxon>Basidiomycota</taxon>
        <taxon>Agaricomycotina</taxon>
        <taxon>Agaricomycetes</taxon>
        <taxon>Agaricomycetidae</taxon>
        <taxon>Boletales</taxon>
        <taxon>Boletineae</taxon>
        <taxon>Boletaceae</taxon>
        <taxon>Boletoideae</taxon>
        <taxon>Boletus</taxon>
    </lineage>
</organism>
<sequence>MVGVEYGLVRMSAMALCLCIVVTTSSRTINIYEQGGVDMLVRRCGAQDVLTHDGCGQDACTTASVEVLAIDRWLTRTPNARSQSRGWRNCSLLYVLLGNRGRGSDTLLDSSARYPEAGNRRYKHPIGGIITEEIEVCLMYAHDGVSRQVLSGFILYLFNGFLRLKNLKSKFTLSQDGVVPCLDLLLARACIWYARIMLARKASR</sequence>
<name>A0AAD4C2Q4_BOLED</name>
<evidence type="ECO:0000313" key="3">
    <source>
        <dbReference type="Proteomes" id="UP001194468"/>
    </source>
</evidence>
<keyword evidence="3" id="KW-1185">Reference proteome</keyword>
<reference evidence="2" key="2">
    <citation type="journal article" date="2020" name="Nat. Commun.">
        <title>Large-scale genome sequencing of mycorrhizal fungi provides insights into the early evolution of symbiotic traits.</title>
        <authorList>
            <person name="Miyauchi S."/>
            <person name="Kiss E."/>
            <person name="Kuo A."/>
            <person name="Drula E."/>
            <person name="Kohler A."/>
            <person name="Sanchez-Garcia M."/>
            <person name="Morin E."/>
            <person name="Andreopoulos B."/>
            <person name="Barry K.W."/>
            <person name="Bonito G."/>
            <person name="Buee M."/>
            <person name="Carver A."/>
            <person name="Chen C."/>
            <person name="Cichocki N."/>
            <person name="Clum A."/>
            <person name="Culley D."/>
            <person name="Crous P.W."/>
            <person name="Fauchery L."/>
            <person name="Girlanda M."/>
            <person name="Hayes R.D."/>
            <person name="Keri Z."/>
            <person name="LaButti K."/>
            <person name="Lipzen A."/>
            <person name="Lombard V."/>
            <person name="Magnuson J."/>
            <person name="Maillard F."/>
            <person name="Murat C."/>
            <person name="Nolan M."/>
            <person name="Ohm R.A."/>
            <person name="Pangilinan J."/>
            <person name="Pereira M.F."/>
            <person name="Perotto S."/>
            <person name="Peter M."/>
            <person name="Pfister S."/>
            <person name="Riley R."/>
            <person name="Sitrit Y."/>
            <person name="Stielow J.B."/>
            <person name="Szollosi G."/>
            <person name="Zifcakova L."/>
            <person name="Stursova M."/>
            <person name="Spatafora J.W."/>
            <person name="Tedersoo L."/>
            <person name="Vaario L.M."/>
            <person name="Yamada A."/>
            <person name="Yan M."/>
            <person name="Wang P."/>
            <person name="Xu J."/>
            <person name="Bruns T."/>
            <person name="Baldrian P."/>
            <person name="Vilgalys R."/>
            <person name="Dunand C."/>
            <person name="Henrissat B."/>
            <person name="Grigoriev I.V."/>
            <person name="Hibbett D."/>
            <person name="Nagy L.G."/>
            <person name="Martin F.M."/>
        </authorList>
    </citation>
    <scope>NUCLEOTIDE SEQUENCE</scope>
    <source>
        <strain evidence="2">BED1</strain>
    </source>
</reference>
<keyword evidence="1" id="KW-0732">Signal</keyword>
<evidence type="ECO:0008006" key="4">
    <source>
        <dbReference type="Google" id="ProtNLM"/>
    </source>
</evidence>
<comment type="caution">
    <text evidence="2">The sequence shown here is derived from an EMBL/GenBank/DDBJ whole genome shotgun (WGS) entry which is preliminary data.</text>
</comment>
<dbReference type="EMBL" id="WHUW01000005">
    <property type="protein sequence ID" value="KAF8446423.1"/>
    <property type="molecule type" value="Genomic_DNA"/>
</dbReference>
<evidence type="ECO:0000256" key="1">
    <source>
        <dbReference type="SAM" id="SignalP"/>
    </source>
</evidence>
<feature type="chain" id="PRO_5042295070" description="Secreted protein" evidence="1">
    <location>
        <begin position="27"/>
        <end position="204"/>
    </location>
</feature>
<dbReference type="AlphaFoldDB" id="A0AAD4C2Q4"/>
<proteinExistence type="predicted"/>